<sequence>MKTQFTHIPIFLKDKEINENAQTLKISNKNINIWPNDIPYKLLNLDLSGNRFSTIPHQINLICHLQKLVLRDNYIDNLETSLNLPQLFYLDLSYNYIRKLSSSFITLNSLHHLNLNSNLIDELPRQIFDLQLYFLGIAKNAFIMIPQEICKIIKKLEQFELDWLNYCNLQYFMDEQLSDKLLNVFSNDCTFQQFYQYFMKSQFSYNLEKLLNNHSLGILRLTFEFQQQISMKSLIFIVSQPGTKENIKFITYLLDLLNQYDSELLNVIYTLSARINQTYIIQILSNYVINLHYQIKFDLICNHKILILKNQTPYTTLLQHSNNIDIIMESWVLKGFNPQIKYQGENCLHIAIQQNNYEGVMWALQHCNVDQRESIHKNTALHIIFQRQKSVDIFYLLENNRANPFIMNRYNKIPRFYQTQMIQLRFVKLFIKYEQSYLKFHFLTYNSNKFHGMITQGSRSNARQDCEISAINTTDMSILTGEQLLEYLLSDILKILRSSKQLQLIIEKINQLLSTPLDLQARICLQSILKLLLCKAKYGWIYKSTILPQIINEINLLFKHKFYLEKRIFINQDIQQIIENRKLIINQIKLEQEKPEQHHLNNLSQRLKLNISNIIDSQTYARFHEQYIYNYINIVYLGKYMKKNRQNDINILNQYENLQFKYMLIEEQIDIPESPKSTLLEKMKQVSVLDTKFKDFSNLRSKSQMEM</sequence>
<organism evidence="3 4">
    <name type="scientific">Paramecium primaurelia</name>
    <dbReference type="NCBI Taxonomy" id="5886"/>
    <lineage>
        <taxon>Eukaryota</taxon>
        <taxon>Sar</taxon>
        <taxon>Alveolata</taxon>
        <taxon>Ciliophora</taxon>
        <taxon>Intramacronucleata</taxon>
        <taxon>Oligohymenophorea</taxon>
        <taxon>Peniculida</taxon>
        <taxon>Parameciidae</taxon>
        <taxon>Paramecium</taxon>
    </lineage>
</organism>
<protein>
    <recommendedName>
        <fullName evidence="5">Leucine rich repeat protein</fullName>
    </recommendedName>
</protein>
<dbReference type="PROSITE" id="PS51450">
    <property type="entry name" value="LRR"/>
    <property type="match status" value="2"/>
</dbReference>
<keyword evidence="1" id="KW-0433">Leucine-rich repeat</keyword>
<dbReference type="Proteomes" id="UP000688137">
    <property type="component" value="Unassembled WGS sequence"/>
</dbReference>
<dbReference type="PANTHER" id="PTHR24366:SF96">
    <property type="entry name" value="LEUCINE RICH REPEAT CONTAINING 53"/>
    <property type="match status" value="1"/>
</dbReference>
<evidence type="ECO:0000256" key="1">
    <source>
        <dbReference type="ARBA" id="ARBA00022614"/>
    </source>
</evidence>
<evidence type="ECO:0000313" key="4">
    <source>
        <dbReference type="Proteomes" id="UP000688137"/>
    </source>
</evidence>
<proteinExistence type="predicted"/>
<comment type="caution">
    <text evidence="3">The sequence shown here is derived from an EMBL/GenBank/DDBJ whole genome shotgun (WGS) entry which is preliminary data.</text>
</comment>
<reference evidence="3" key="1">
    <citation type="submission" date="2021-01" db="EMBL/GenBank/DDBJ databases">
        <authorList>
            <consortium name="Genoscope - CEA"/>
            <person name="William W."/>
        </authorList>
    </citation>
    <scope>NUCLEOTIDE SEQUENCE</scope>
</reference>
<dbReference type="OMA" id="KYQGENC"/>
<dbReference type="EMBL" id="CAJJDM010000138">
    <property type="protein sequence ID" value="CAD8107857.1"/>
    <property type="molecule type" value="Genomic_DNA"/>
</dbReference>
<dbReference type="InterPro" id="IPR003591">
    <property type="entry name" value="Leu-rich_rpt_typical-subtyp"/>
</dbReference>
<dbReference type="Pfam" id="PF13855">
    <property type="entry name" value="LRR_8"/>
    <property type="match status" value="1"/>
</dbReference>
<name>A0A8S1PX98_PARPR</name>
<dbReference type="PANTHER" id="PTHR24366">
    <property type="entry name" value="IG(IMMUNOGLOBULIN) AND LRR(LEUCINE RICH REPEAT) DOMAINS"/>
    <property type="match status" value="1"/>
</dbReference>
<evidence type="ECO:0008006" key="5">
    <source>
        <dbReference type="Google" id="ProtNLM"/>
    </source>
</evidence>
<evidence type="ECO:0000256" key="2">
    <source>
        <dbReference type="ARBA" id="ARBA00022737"/>
    </source>
</evidence>
<dbReference type="InterPro" id="IPR001611">
    <property type="entry name" value="Leu-rich_rpt"/>
</dbReference>
<dbReference type="AlphaFoldDB" id="A0A8S1PX98"/>
<evidence type="ECO:0000313" key="3">
    <source>
        <dbReference type="EMBL" id="CAD8107857.1"/>
    </source>
</evidence>
<keyword evidence="2" id="KW-0677">Repeat</keyword>
<gene>
    <name evidence="3" type="ORF">PPRIM_AZ9-3.1.T1350048</name>
</gene>
<accession>A0A8S1PX98</accession>
<keyword evidence="4" id="KW-1185">Reference proteome</keyword>
<dbReference type="SMART" id="SM00369">
    <property type="entry name" value="LRR_TYP"/>
    <property type="match status" value="3"/>
</dbReference>